<dbReference type="Pfam" id="PF12915">
    <property type="entry name" value="DUF3833"/>
    <property type="match status" value="1"/>
</dbReference>
<gene>
    <name evidence="1" type="ORF">JCM17846_23670</name>
</gene>
<accession>A0A5A7NAL1</accession>
<dbReference type="AlphaFoldDB" id="A0A5A7NAL1"/>
<protein>
    <submittedName>
        <fullName evidence="1">Uncharacterized protein</fullName>
    </submittedName>
</protein>
<name>A0A5A7NAL1_9PROT</name>
<proteinExistence type="predicted"/>
<evidence type="ECO:0000313" key="1">
    <source>
        <dbReference type="EMBL" id="GER04685.1"/>
    </source>
</evidence>
<comment type="caution">
    <text evidence="1">The sequence shown here is derived from an EMBL/GenBank/DDBJ whole genome shotgun (WGS) entry which is preliminary data.</text>
</comment>
<dbReference type="RefSeq" id="WP_052371065.1">
    <property type="nucleotide sequence ID" value="NZ_BKCN01000012.1"/>
</dbReference>
<dbReference type="InterPro" id="IPR024409">
    <property type="entry name" value="DUF3833"/>
</dbReference>
<evidence type="ECO:0000313" key="2">
    <source>
        <dbReference type="Proteomes" id="UP000324996"/>
    </source>
</evidence>
<sequence>MPAPTHPAAKAAQNPSAPMGSDGIIDLMAYFSAPRFCRGFVEDMRGQMRRFTAEFKAQAKDDALLIDEQMIYEDGERFERCWQMIKADGGWSARAEDVVGKARIIRAGSMAAIWRYRLDHAGKSGTIRVGLRDHMVLLGDGLMASDTKITKFGLPIARVWALYSPL</sequence>
<organism evidence="1 2">
    <name type="scientific">Iodidimonas nitroreducens</name>
    <dbReference type="NCBI Taxonomy" id="1236968"/>
    <lineage>
        <taxon>Bacteria</taxon>
        <taxon>Pseudomonadati</taxon>
        <taxon>Pseudomonadota</taxon>
        <taxon>Alphaproteobacteria</taxon>
        <taxon>Iodidimonadales</taxon>
        <taxon>Iodidimonadaceae</taxon>
        <taxon>Iodidimonas</taxon>
    </lineage>
</organism>
<dbReference type="Proteomes" id="UP000324996">
    <property type="component" value="Unassembled WGS sequence"/>
</dbReference>
<keyword evidence="2" id="KW-1185">Reference proteome</keyword>
<dbReference type="EMBL" id="BKCN01000012">
    <property type="protein sequence ID" value="GER04685.1"/>
    <property type="molecule type" value="Genomic_DNA"/>
</dbReference>
<reference evidence="1 2" key="1">
    <citation type="submission" date="2019-09" db="EMBL/GenBank/DDBJ databases">
        <title>NBRP : Genome information of microbial organism related human and environment.</title>
        <authorList>
            <person name="Hattori M."/>
            <person name="Oshima K."/>
            <person name="Inaba H."/>
            <person name="Suda W."/>
            <person name="Sakamoto M."/>
            <person name="Iino T."/>
            <person name="Kitahara M."/>
            <person name="Oshida Y."/>
            <person name="Iida T."/>
            <person name="Kudo T."/>
            <person name="Itoh T."/>
            <person name="Ohkuma M."/>
        </authorList>
    </citation>
    <scope>NUCLEOTIDE SEQUENCE [LARGE SCALE GENOMIC DNA]</scope>
    <source>
        <strain evidence="1 2">Q-1</strain>
    </source>
</reference>